<dbReference type="OrthoDB" id="5295974at2"/>
<evidence type="ECO:0008006" key="4">
    <source>
        <dbReference type="Google" id="ProtNLM"/>
    </source>
</evidence>
<reference evidence="2 3" key="1">
    <citation type="submission" date="2018-03" db="EMBL/GenBank/DDBJ databases">
        <title>Genome sequencing of Ottowia sp.</title>
        <authorList>
            <person name="Kim S.-J."/>
            <person name="Heo J."/>
            <person name="Kwon S.-W."/>
        </authorList>
    </citation>
    <scope>NUCLEOTIDE SEQUENCE [LARGE SCALE GENOMIC DNA]</scope>
    <source>
        <strain evidence="2 3">KADR8-3</strain>
    </source>
</reference>
<dbReference type="RefSeq" id="WP_106703807.1">
    <property type="nucleotide sequence ID" value="NZ_CP027666.1"/>
</dbReference>
<gene>
    <name evidence="2" type="ORF">C6570_14230</name>
</gene>
<evidence type="ECO:0000313" key="2">
    <source>
        <dbReference type="EMBL" id="AVO35258.1"/>
    </source>
</evidence>
<evidence type="ECO:0000256" key="1">
    <source>
        <dbReference type="SAM" id="MobiDB-lite"/>
    </source>
</evidence>
<organism evidence="2 3">
    <name type="scientific">Ottowia oryzae</name>
    <dbReference type="NCBI Taxonomy" id="2109914"/>
    <lineage>
        <taxon>Bacteria</taxon>
        <taxon>Pseudomonadati</taxon>
        <taxon>Pseudomonadota</taxon>
        <taxon>Betaproteobacteria</taxon>
        <taxon>Burkholderiales</taxon>
        <taxon>Comamonadaceae</taxon>
        <taxon>Ottowia</taxon>
    </lineage>
</organism>
<evidence type="ECO:0000313" key="3">
    <source>
        <dbReference type="Proteomes" id="UP000239709"/>
    </source>
</evidence>
<dbReference type="AlphaFoldDB" id="A0A2S0MHA1"/>
<name>A0A2S0MHA1_9BURK</name>
<sequence>MSSQPTAASTAAPADGRQPALRHLLIPGAALLPGADAAGATHGAQPPEPPLPNLQALLARLRPADTLHCDEESPESPIALALARARGLPGQPGRHAWAALETGTIGTPCAWLRPAHLQMGMDDVQLIALDQLQLSDDESRQLLAACAPLLAEDGITVHAVAPDRWLAQGELLRHLYTPAPDCAAGRRLTRNELLRADQPEQQRLLARVLSELEMVLATHPISQAREAARRWPINSVWVHGAGALDAPVPPTPGVRVAPQLTQGDAPVDAAAHTAAWRAIDQNEAAELLASLRGGQPVHLTLGGPHRAITLAAPSGGLWGRISSLFGRPSLQDLRKQL</sequence>
<dbReference type="EMBL" id="CP027666">
    <property type="protein sequence ID" value="AVO35258.1"/>
    <property type="molecule type" value="Genomic_DNA"/>
</dbReference>
<feature type="region of interest" description="Disordered" evidence="1">
    <location>
        <begin position="1"/>
        <end position="22"/>
    </location>
</feature>
<dbReference type="KEGG" id="otk:C6570_14230"/>
<protein>
    <recommendedName>
        <fullName evidence="4">Phosphoglycerate mutase</fullName>
    </recommendedName>
</protein>
<proteinExistence type="predicted"/>
<keyword evidence="3" id="KW-1185">Reference proteome</keyword>
<accession>A0A2S0MHA1</accession>
<feature type="compositionally biased region" description="Low complexity" evidence="1">
    <location>
        <begin position="1"/>
        <end position="14"/>
    </location>
</feature>
<dbReference type="Proteomes" id="UP000239709">
    <property type="component" value="Chromosome"/>
</dbReference>